<dbReference type="InterPro" id="IPR036873">
    <property type="entry name" value="Rhodanese-like_dom_sf"/>
</dbReference>
<comment type="caution">
    <text evidence="4">The sequence shown here is derived from an EMBL/GenBank/DDBJ whole genome shotgun (WGS) entry which is preliminary data.</text>
</comment>
<dbReference type="SMART" id="SM00450">
    <property type="entry name" value="RHOD"/>
    <property type="match status" value="1"/>
</dbReference>
<organism evidence="4 5">
    <name type="scientific">Thorsellia kenyensis</name>
    <dbReference type="NCBI Taxonomy" id="1549888"/>
    <lineage>
        <taxon>Bacteria</taxon>
        <taxon>Pseudomonadati</taxon>
        <taxon>Pseudomonadota</taxon>
        <taxon>Gammaproteobacteria</taxon>
        <taxon>Enterobacterales</taxon>
        <taxon>Thorselliaceae</taxon>
        <taxon>Thorsellia</taxon>
    </lineage>
</organism>
<dbReference type="Gene3D" id="3.40.250.10">
    <property type="entry name" value="Rhodanese-like domain"/>
    <property type="match status" value="1"/>
</dbReference>
<dbReference type="PANTHER" id="PTHR43031:SF6">
    <property type="entry name" value="THIOSULFATE SULFURTRANSFERASE GLPE"/>
    <property type="match status" value="1"/>
</dbReference>
<dbReference type="PANTHER" id="PTHR43031">
    <property type="entry name" value="FAD-DEPENDENT OXIDOREDUCTASE"/>
    <property type="match status" value="1"/>
</dbReference>
<dbReference type="NCBIfam" id="NF001195">
    <property type="entry name" value="PRK00162.1"/>
    <property type="match status" value="1"/>
</dbReference>
<gene>
    <name evidence="4" type="primary">glpE</name>
    <name evidence="4" type="ORF">ACFFIT_04660</name>
</gene>
<keyword evidence="2 4" id="KW-0808">Transferase</keyword>
<accession>A0ABV6C8U0</accession>
<feature type="domain" description="Rhodanese" evidence="3">
    <location>
        <begin position="16"/>
        <end position="104"/>
    </location>
</feature>
<dbReference type="RefSeq" id="WP_385876483.1">
    <property type="nucleotide sequence ID" value="NZ_JBHLXE010000046.1"/>
</dbReference>
<dbReference type="InterPro" id="IPR001763">
    <property type="entry name" value="Rhodanese-like_dom"/>
</dbReference>
<sequence length="107" mass="12405">MSELKQINTETARELLKEDAILFDIRDINSFIHYHHPKAIHLTSENIQEQANLLEFDKTILIVCYHGISSQSVAQWFINEGFKDVYSVDGGMTAWKDRYNEDCIEGI</sequence>
<evidence type="ECO:0000259" key="3">
    <source>
        <dbReference type="PROSITE" id="PS50206"/>
    </source>
</evidence>
<dbReference type="PROSITE" id="PS50206">
    <property type="entry name" value="RHODANESE_3"/>
    <property type="match status" value="1"/>
</dbReference>
<evidence type="ECO:0000313" key="5">
    <source>
        <dbReference type="Proteomes" id="UP001589758"/>
    </source>
</evidence>
<evidence type="ECO:0000313" key="4">
    <source>
        <dbReference type="EMBL" id="MFC0179387.1"/>
    </source>
</evidence>
<dbReference type="SUPFAM" id="SSF52821">
    <property type="entry name" value="Rhodanese/Cell cycle control phosphatase"/>
    <property type="match status" value="1"/>
</dbReference>
<evidence type="ECO:0000256" key="2">
    <source>
        <dbReference type="ARBA" id="ARBA00022679"/>
    </source>
</evidence>
<dbReference type="Pfam" id="PF00581">
    <property type="entry name" value="Rhodanese"/>
    <property type="match status" value="1"/>
</dbReference>
<dbReference type="EC" id="2.8.1.1" evidence="4"/>
<dbReference type="Proteomes" id="UP001589758">
    <property type="component" value="Unassembled WGS sequence"/>
</dbReference>
<keyword evidence="5" id="KW-1185">Reference proteome</keyword>
<dbReference type="GO" id="GO:0004792">
    <property type="term" value="F:thiosulfate-cyanide sulfurtransferase activity"/>
    <property type="evidence" value="ECO:0007669"/>
    <property type="project" value="UniProtKB-EC"/>
</dbReference>
<reference evidence="4 5" key="1">
    <citation type="submission" date="2024-09" db="EMBL/GenBank/DDBJ databases">
        <authorList>
            <person name="Sun Q."/>
            <person name="Mori K."/>
        </authorList>
    </citation>
    <scope>NUCLEOTIDE SEQUENCE [LARGE SCALE GENOMIC DNA]</scope>
    <source>
        <strain evidence="4 5">CCM 8545</strain>
    </source>
</reference>
<protein>
    <submittedName>
        <fullName evidence="4">Thiosulfate sulfurtransferase GlpE</fullName>
        <ecNumber evidence="4">2.8.1.1</ecNumber>
    </submittedName>
</protein>
<proteinExistence type="predicted"/>
<dbReference type="CDD" id="cd01444">
    <property type="entry name" value="GlpE_ST"/>
    <property type="match status" value="1"/>
</dbReference>
<name>A0ABV6C8U0_9GAMM</name>
<dbReference type="InterPro" id="IPR023695">
    <property type="entry name" value="Thiosulf_sulfurTrfase"/>
</dbReference>
<dbReference type="InterPro" id="IPR050229">
    <property type="entry name" value="GlpE_sulfurtransferase"/>
</dbReference>
<dbReference type="EMBL" id="JBHLXE010000046">
    <property type="protein sequence ID" value="MFC0179387.1"/>
    <property type="molecule type" value="Genomic_DNA"/>
</dbReference>
<keyword evidence="1" id="KW-0963">Cytoplasm</keyword>
<evidence type="ECO:0000256" key="1">
    <source>
        <dbReference type="ARBA" id="ARBA00022490"/>
    </source>
</evidence>